<accession>A0ABD1FCV3</accession>
<dbReference type="EMBL" id="JBDJPC010000001">
    <property type="protein sequence ID" value="KAL1516428.1"/>
    <property type="molecule type" value="Genomic_DNA"/>
</dbReference>
<evidence type="ECO:0000313" key="2">
    <source>
        <dbReference type="Proteomes" id="UP001566132"/>
    </source>
</evidence>
<organism evidence="1 2">
    <name type="scientific">Hypothenemus hampei</name>
    <name type="common">Coffee berry borer</name>
    <dbReference type="NCBI Taxonomy" id="57062"/>
    <lineage>
        <taxon>Eukaryota</taxon>
        <taxon>Metazoa</taxon>
        <taxon>Ecdysozoa</taxon>
        <taxon>Arthropoda</taxon>
        <taxon>Hexapoda</taxon>
        <taxon>Insecta</taxon>
        <taxon>Pterygota</taxon>
        <taxon>Neoptera</taxon>
        <taxon>Endopterygota</taxon>
        <taxon>Coleoptera</taxon>
        <taxon>Polyphaga</taxon>
        <taxon>Cucujiformia</taxon>
        <taxon>Curculionidae</taxon>
        <taxon>Scolytinae</taxon>
        <taxon>Hypothenemus</taxon>
    </lineage>
</organism>
<evidence type="ECO:0000313" key="1">
    <source>
        <dbReference type="EMBL" id="KAL1516428.1"/>
    </source>
</evidence>
<reference evidence="1 2" key="1">
    <citation type="submission" date="2024-05" db="EMBL/GenBank/DDBJ databases">
        <title>Genetic variation in Jamaican populations of the coffee berry borer (Hypothenemus hampei).</title>
        <authorList>
            <person name="Errbii M."/>
            <person name="Myrie A."/>
        </authorList>
    </citation>
    <scope>NUCLEOTIDE SEQUENCE [LARGE SCALE GENOMIC DNA]</scope>
    <source>
        <strain evidence="1">JA-Hopewell-2020-01-JO</strain>
        <tissue evidence="1">Whole body</tissue>
    </source>
</reference>
<gene>
    <name evidence="1" type="ORF">ABEB36_000346</name>
</gene>
<comment type="caution">
    <text evidence="1">The sequence shown here is derived from an EMBL/GenBank/DDBJ whole genome shotgun (WGS) entry which is preliminary data.</text>
</comment>
<keyword evidence="2" id="KW-1185">Reference proteome</keyword>
<protein>
    <submittedName>
        <fullName evidence="1">Uncharacterized protein</fullName>
    </submittedName>
</protein>
<proteinExistence type="predicted"/>
<name>A0ABD1FCV3_HYPHA</name>
<sequence>MPLELIANNSMKCHTCKRNFKHRPSCCSCSLLSNNREQELDNLVIDNTEVLQSRSYHRYKIDLQTTCGEESSRSQGETAVDQVSHAFDPNIWIGGMGIDNGNLSETSISDGEYLPSYGDKCFLVQFQRLLVNANTNTKENMMLWACECSALIYSLRDWRIYRPSPESKNQLGGVLVRLLTGVANIEFFMCGQRKKSQGVRSQDFEGYGILVKRLIIRSANLGFHMYNEESSHPVGNIQVEAHRHAIKFINNDLWDQASPVKKVLDSVLPFTTSVF</sequence>
<dbReference type="AlphaFoldDB" id="A0ABD1FCV3"/>
<dbReference type="Proteomes" id="UP001566132">
    <property type="component" value="Unassembled WGS sequence"/>
</dbReference>